<reference evidence="8 9" key="1">
    <citation type="submission" date="2019-05" db="EMBL/GenBank/DDBJ databases">
        <title>Burkholderia sp. DHOD12, isolated from subtropical forest soil.</title>
        <authorList>
            <person name="Gao Z.-H."/>
            <person name="Qiu L.-H."/>
        </authorList>
    </citation>
    <scope>NUCLEOTIDE SEQUENCE [LARGE SCALE GENOMIC DNA]</scope>
    <source>
        <strain evidence="8 9">DHOD12</strain>
    </source>
</reference>
<dbReference type="GO" id="GO:0004725">
    <property type="term" value="F:protein tyrosine phosphatase activity"/>
    <property type="evidence" value="ECO:0007669"/>
    <property type="project" value="UniProtKB-EC"/>
</dbReference>
<evidence type="ECO:0000256" key="4">
    <source>
        <dbReference type="ARBA" id="ARBA00022912"/>
    </source>
</evidence>
<evidence type="ECO:0000256" key="6">
    <source>
        <dbReference type="PIRSR" id="PIRSR617867-1"/>
    </source>
</evidence>
<keyword evidence="4" id="KW-0904">Protein phosphatase</keyword>
<evidence type="ECO:0000256" key="3">
    <source>
        <dbReference type="ARBA" id="ARBA00022801"/>
    </source>
</evidence>
<protein>
    <recommendedName>
        <fullName evidence="2">protein-tyrosine-phosphatase</fullName>
        <ecNumber evidence="2">3.1.3.48</ecNumber>
    </recommendedName>
</protein>
<dbReference type="EC" id="3.1.3.48" evidence="2"/>
<dbReference type="AlphaFoldDB" id="A0A4P8J383"/>
<dbReference type="RefSeq" id="WP_137337431.1">
    <property type="nucleotide sequence ID" value="NZ_CP040078.1"/>
</dbReference>
<comment type="catalytic activity">
    <reaction evidence="5">
        <text>O-phospho-L-tyrosyl-[protein] + H2O = L-tyrosyl-[protein] + phosphate</text>
        <dbReference type="Rhea" id="RHEA:10684"/>
        <dbReference type="Rhea" id="RHEA-COMP:10136"/>
        <dbReference type="Rhea" id="RHEA-COMP:20101"/>
        <dbReference type="ChEBI" id="CHEBI:15377"/>
        <dbReference type="ChEBI" id="CHEBI:43474"/>
        <dbReference type="ChEBI" id="CHEBI:46858"/>
        <dbReference type="ChEBI" id="CHEBI:61978"/>
        <dbReference type="EC" id="3.1.3.48"/>
    </reaction>
</comment>
<evidence type="ECO:0000259" key="7">
    <source>
        <dbReference type="SMART" id="SM00226"/>
    </source>
</evidence>
<evidence type="ECO:0000256" key="5">
    <source>
        <dbReference type="ARBA" id="ARBA00051722"/>
    </source>
</evidence>
<dbReference type="PANTHER" id="PTHR11717">
    <property type="entry name" value="LOW MOLECULAR WEIGHT PROTEIN TYROSINE PHOSPHATASE"/>
    <property type="match status" value="1"/>
</dbReference>
<dbReference type="InterPro" id="IPR036196">
    <property type="entry name" value="Ptyr_pPase_sf"/>
</dbReference>
<dbReference type="OrthoDB" id="9784339at2"/>
<dbReference type="PRINTS" id="PR00719">
    <property type="entry name" value="LMWPTPASE"/>
</dbReference>
<feature type="active site" evidence="6">
    <location>
        <position position="15"/>
    </location>
</feature>
<feature type="domain" description="Phosphotyrosine protein phosphatase I" evidence="7">
    <location>
        <begin position="3"/>
        <end position="142"/>
    </location>
</feature>
<evidence type="ECO:0000256" key="2">
    <source>
        <dbReference type="ARBA" id="ARBA00013064"/>
    </source>
</evidence>
<dbReference type="CDD" id="cd16343">
    <property type="entry name" value="LMWPTP"/>
    <property type="match status" value="1"/>
</dbReference>
<dbReference type="SMART" id="SM00226">
    <property type="entry name" value="LMWPc"/>
    <property type="match status" value="1"/>
</dbReference>
<organism evidence="8 9">
    <name type="scientific">Trinickia violacea</name>
    <dbReference type="NCBI Taxonomy" id="2571746"/>
    <lineage>
        <taxon>Bacteria</taxon>
        <taxon>Pseudomonadati</taxon>
        <taxon>Pseudomonadota</taxon>
        <taxon>Betaproteobacteria</taxon>
        <taxon>Burkholderiales</taxon>
        <taxon>Burkholderiaceae</taxon>
        <taxon>Trinickia</taxon>
    </lineage>
</organism>
<proteinExistence type="inferred from homology"/>
<dbReference type="Pfam" id="PF01451">
    <property type="entry name" value="LMWPc"/>
    <property type="match status" value="1"/>
</dbReference>
<dbReference type="KEGG" id="tvl:FAZ95_38050"/>
<gene>
    <name evidence="8" type="ORF">FAZ95_38050</name>
</gene>
<keyword evidence="9" id="KW-1185">Reference proteome</keyword>
<dbReference type="Proteomes" id="UP000298656">
    <property type="component" value="Chromosome 2"/>
</dbReference>
<dbReference type="PANTHER" id="PTHR11717:SF31">
    <property type="entry name" value="LOW MOLECULAR WEIGHT PROTEIN-TYROSINE-PHOSPHATASE ETP-RELATED"/>
    <property type="match status" value="1"/>
</dbReference>
<keyword evidence="3" id="KW-0378">Hydrolase</keyword>
<name>A0A4P8J383_9BURK</name>
<dbReference type="InterPro" id="IPR017867">
    <property type="entry name" value="Tyr_phospatase_low_mol_wt"/>
</dbReference>
<feature type="active site" description="Proton donor" evidence="6">
    <location>
        <position position="116"/>
    </location>
</feature>
<feature type="active site" description="Nucleophile" evidence="6">
    <location>
        <position position="9"/>
    </location>
</feature>
<evidence type="ECO:0000313" key="9">
    <source>
        <dbReference type="Proteomes" id="UP000298656"/>
    </source>
</evidence>
<evidence type="ECO:0000313" key="8">
    <source>
        <dbReference type="EMBL" id="QCP54673.1"/>
    </source>
</evidence>
<sequence length="144" mass="16119">MFKNILVVCHANVCRSPAAELLFSARRPNKSIEFHSAGLRAQDGASIDPTMRRLLAANGIDSTEHRAKRLNLRYIRDADLILVSERQQIAAVESIEPTARGKVHLLGKWEDSDVADPYGGHEDAYRQSFALIEHLVTGWLKKIC</sequence>
<dbReference type="InterPro" id="IPR023485">
    <property type="entry name" value="Ptyr_pPase"/>
</dbReference>
<dbReference type="InterPro" id="IPR050438">
    <property type="entry name" value="LMW_PTPase"/>
</dbReference>
<dbReference type="EMBL" id="CP040078">
    <property type="protein sequence ID" value="QCP54673.1"/>
    <property type="molecule type" value="Genomic_DNA"/>
</dbReference>
<dbReference type="SUPFAM" id="SSF52788">
    <property type="entry name" value="Phosphotyrosine protein phosphatases I"/>
    <property type="match status" value="1"/>
</dbReference>
<evidence type="ECO:0000256" key="1">
    <source>
        <dbReference type="ARBA" id="ARBA00011063"/>
    </source>
</evidence>
<dbReference type="Gene3D" id="3.40.50.2300">
    <property type="match status" value="1"/>
</dbReference>
<accession>A0A4P8J383</accession>
<comment type="similarity">
    <text evidence="1">Belongs to the low molecular weight phosphotyrosine protein phosphatase family.</text>
</comment>